<keyword evidence="1" id="KW-0472">Membrane</keyword>
<dbReference type="Pfam" id="PF02221">
    <property type="entry name" value="E1_DerP2_DerF2"/>
    <property type="match status" value="1"/>
</dbReference>
<dbReference type="Proteomes" id="UP001208570">
    <property type="component" value="Unassembled WGS sequence"/>
</dbReference>
<accession>A0AAD9ITZ0</accession>
<organism evidence="3 4">
    <name type="scientific">Paralvinella palmiformis</name>
    <dbReference type="NCBI Taxonomy" id="53620"/>
    <lineage>
        <taxon>Eukaryota</taxon>
        <taxon>Metazoa</taxon>
        <taxon>Spiralia</taxon>
        <taxon>Lophotrochozoa</taxon>
        <taxon>Annelida</taxon>
        <taxon>Polychaeta</taxon>
        <taxon>Sedentaria</taxon>
        <taxon>Canalipalpata</taxon>
        <taxon>Terebellida</taxon>
        <taxon>Terebelliformia</taxon>
        <taxon>Alvinellidae</taxon>
        <taxon>Paralvinella</taxon>
    </lineage>
</organism>
<keyword evidence="1" id="KW-0812">Transmembrane</keyword>
<feature type="transmembrane region" description="Helical" evidence="1">
    <location>
        <begin position="5"/>
        <end position="23"/>
    </location>
</feature>
<dbReference type="InterPro" id="IPR014756">
    <property type="entry name" value="Ig_E-set"/>
</dbReference>
<dbReference type="AlphaFoldDB" id="A0AAD9ITZ0"/>
<sequence>MWKKVVAGIIMMIVIVISVYFTYFHHPPVEDILAANKARRSHPKDVNCCCCEQDNDGEDYGSEISPELEAKRRWEKFIVNKNLVSVGEIYTKCEGDDRIMIGQVVLLPDPQTGGVMTRTFANVTLENDVTGGEVRVTSEYNGRELYNSKWELCSAEEGLPEPHIIHCPISAGQKAYVKDLPIPSYLPKGRFYSKAWVLDTEGNTLGCSFSEFTI</sequence>
<keyword evidence="1" id="KW-1133">Transmembrane helix</keyword>
<protein>
    <recommendedName>
        <fullName evidence="2">MD-2-related lipid-recognition domain-containing protein</fullName>
    </recommendedName>
</protein>
<evidence type="ECO:0000256" key="1">
    <source>
        <dbReference type="SAM" id="Phobius"/>
    </source>
</evidence>
<dbReference type="SUPFAM" id="SSF81296">
    <property type="entry name" value="E set domains"/>
    <property type="match status" value="1"/>
</dbReference>
<dbReference type="SMART" id="SM00737">
    <property type="entry name" value="ML"/>
    <property type="match status" value="1"/>
</dbReference>
<reference evidence="3" key="1">
    <citation type="journal article" date="2023" name="Mol. Biol. Evol.">
        <title>Third-Generation Sequencing Reveals the Adaptive Role of the Epigenome in Three Deep-Sea Polychaetes.</title>
        <authorList>
            <person name="Perez M."/>
            <person name="Aroh O."/>
            <person name="Sun Y."/>
            <person name="Lan Y."/>
            <person name="Juniper S.K."/>
            <person name="Young C.R."/>
            <person name="Angers B."/>
            <person name="Qian P.Y."/>
        </authorList>
    </citation>
    <scope>NUCLEOTIDE SEQUENCE</scope>
    <source>
        <strain evidence="3">P08H-3</strain>
    </source>
</reference>
<dbReference type="EMBL" id="JAODUP010001505">
    <property type="protein sequence ID" value="KAK2140045.1"/>
    <property type="molecule type" value="Genomic_DNA"/>
</dbReference>
<keyword evidence="4" id="KW-1185">Reference proteome</keyword>
<dbReference type="InterPro" id="IPR003172">
    <property type="entry name" value="ML_dom"/>
</dbReference>
<evidence type="ECO:0000313" key="3">
    <source>
        <dbReference type="EMBL" id="KAK2140045.1"/>
    </source>
</evidence>
<evidence type="ECO:0000259" key="2">
    <source>
        <dbReference type="SMART" id="SM00737"/>
    </source>
</evidence>
<name>A0AAD9ITZ0_9ANNE</name>
<evidence type="ECO:0000313" key="4">
    <source>
        <dbReference type="Proteomes" id="UP001208570"/>
    </source>
</evidence>
<proteinExistence type="predicted"/>
<gene>
    <name evidence="3" type="ORF">LSH36_1506g00006</name>
</gene>
<feature type="domain" description="MD-2-related lipid-recognition" evidence="2">
    <location>
        <begin position="90"/>
        <end position="214"/>
    </location>
</feature>
<comment type="caution">
    <text evidence="3">The sequence shown here is derived from an EMBL/GenBank/DDBJ whole genome shotgun (WGS) entry which is preliminary data.</text>
</comment>